<keyword evidence="2" id="KW-0732">Signal</keyword>
<dbReference type="Proteomes" id="UP000648187">
    <property type="component" value="Unassembled WGS sequence"/>
</dbReference>
<feature type="chain" id="PRO_5032649532" evidence="2">
    <location>
        <begin position="20"/>
        <end position="96"/>
    </location>
</feature>
<feature type="region of interest" description="Disordered" evidence="1">
    <location>
        <begin position="37"/>
        <end position="96"/>
    </location>
</feature>
<evidence type="ECO:0000256" key="2">
    <source>
        <dbReference type="SAM" id="SignalP"/>
    </source>
</evidence>
<evidence type="ECO:0000256" key="1">
    <source>
        <dbReference type="SAM" id="MobiDB-lite"/>
    </source>
</evidence>
<sequence>RWRRCVLTYLSILVGRGRSDCVLKALDVTEATDSRSESCAALSGDRRRRGAQFPAPAPPPLRAANSESDSPACNQRVLNPSFPAKISDTKETNFGL</sequence>
<accession>A0A835LCJ0</accession>
<reference evidence="3" key="1">
    <citation type="submission" date="2020-08" db="EMBL/GenBank/DDBJ databases">
        <title>Spodoptera exigua strain:BAW_Kor-Di-RS1 Genome sequencing and assembly.</title>
        <authorList>
            <person name="Kim J."/>
            <person name="Nam H.Y."/>
            <person name="Kwon M."/>
            <person name="Choi J.H."/>
            <person name="Cho S.R."/>
            <person name="Kim G.-H."/>
        </authorList>
    </citation>
    <scope>NUCLEOTIDE SEQUENCE</scope>
    <source>
        <strain evidence="3">BAW_Kor-Di-RS1</strain>
        <tissue evidence="3">Whole-body</tissue>
    </source>
</reference>
<protein>
    <submittedName>
        <fullName evidence="3">Uncharacterized protein</fullName>
    </submittedName>
</protein>
<evidence type="ECO:0000313" key="4">
    <source>
        <dbReference type="Proteomes" id="UP000648187"/>
    </source>
</evidence>
<gene>
    <name evidence="3" type="ORF">HW555_004192</name>
</gene>
<feature type="compositionally biased region" description="Basic and acidic residues" evidence="1">
    <location>
        <begin position="87"/>
        <end position="96"/>
    </location>
</feature>
<name>A0A835LCJ0_SPOEX</name>
<proteinExistence type="predicted"/>
<feature type="non-terminal residue" evidence="3">
    <location>
        <position position="96"/>
    </location>
</feature>
<dbReference type="AlphaFoldDB" id="A0A835LCJ0"/>
<feature type="signal peptide" evidence="2">
    <location>
        <begin position="1"/>
        <end position="19"/>
    </location>
</feature>
<evidence type="ECO:0000313" key="3">
    <source>
        <dbReference type="EMBL" id="KAF9419265.1"/>
    </source>
</evidence>
<feature type="compositionally biased region" description="Polar residues" evidence="1">
    <location>
        <begin position="65"/>
        <end position="78"/>
    </location>
</feature>
<dbReference type="EMBL" id="JACKWZ010000045">
    <property type="protein sequence ID" value="KAF9419265.1"/>
    <property type="molecule type" value="Genomic_DNA"/>
</dbReference>
<comment type="caution">
    <text evidence="3">The sequence shown here is derived from an EMBL/GenBank/DDBJ whole genome shotgun (WGS) entry which is preliminary data.</text>
</comment>
<feature type="non-terminal residue" evidence="3">
    <location>
        <position position="1"/>
    </location>
</feature>
<organism evidence="3 4">
    <name type="scientific">Spodoptera exigua</name>
    <name type="common">Beet armyworm</name>
    <name type="synonym">Noctua fulgens</name>
    <dbReference type="NCBI Taxonomy" id="7107"/>
    <lineage>
        <taxon>Eukaryota</taxon>
        <taxon>Metazoa</taxon>
        <taxon>Ecdysozoa</taxon>
        <taxon>Arthropoda</taxon>
        <taxon>Hexapoda</taxon>
        <taxon>Insecta</taxon>
        <taxon>Pterygota</taxon>
        <taxon>Neoptera</taxon>
        <taxon>Endopterygota</taxon>
        <taxon>Lepidoptera</taxon>
        <taxon>Glossata</taxon>
        <taxon>Ditrysia</taxon>
        <taxon>Noctuoidea</taxon>
        <taxon>Noctuidae</taxon>
        <taxon>Amphipyrinae</taxon>
        <taxon>Spodoptera</taxon>
    </lineage>
</organism>
<keyword evidence="4" id="KW-1185">Reference proteome</keyword>